<feature type="transmembrane region" description="Helical" evidence="10">
    <location>
        <begin position="613"/>
        <end position="635"/>
    </location>
</feature>
<keyword evidence="14" id="KW-1185">Reference proteome</keyword>
<keyword evidence="2 10" id="KW-0812">Transmembrane</keyword>
<reference evidence="13 14" key="1">
    <citation type="submission" date="2019-09" db="EMBL/GenBank/DDBJ databases">
        <authorList>
            <person name="Brejova B."/>
        </authorList>
    </citation>
    <scope>NUCLEOTIDE SEQUENCE [LARGE SCALE GENOMIC DNA]</scope>
</reference>
<comment type="subcellular location">
    <subcellularLocation>
        <location evidence="10">Mitochondrion inner membrane</location>
        <topology evidence="10">Multi-pass membrane protein</topology>
    </subcellularLocation>
</comment>
<dbReference type="InterPro" id="IPR008839">
    <property type="entry name" value="MDM33_fungi"/>
</dbReference>
<evidence type="ECO:0000256" key="9">
    <source>
        <dbReference type="ARBA" id="ARBA00024807"/>
    </source>
</evidence>
<evidence type="ECO:0000256" key="2">
    <source>
        <dbReference type="ARBA" id="ARBA00022692"/>
    </source>
</evidence>
<feature type="compositionally biased region" description="Polar residues" evidence="12">
    <location>
        <begin position="217"/>
        <end position="226"/>
    </location>
</feature>
<dbReference type="GO" id="GO:0005743">
    <property type="term" value="C:mitochondrial inner membrane"/>
    <property type="evidence" value="ECO:0007669"/>
    <property type="project" value="UniProtKB-SubCell"/>
</dbReference>
<dbReference type="EMBL" id="CABVLU010000001">
    <property type="protein sequence ID" value="VVT45246.1"/>
    <property type="molecule type" value="Genomic_DNA"/>
</dbReference>
<evidence type="ECO:0000256" key="7">
    <source>
        <dbReference type="ARBA" id="ARBA00023128"/>
    </source>
</evidence>
<evidence type="ECO:0000256" key="5">
    <source>
        <dbReference type="ARBA" id="ARBA00022989"/>
    </source>
</evidence>
<evidence type="ECO:0000256" key="12">
    <source>
        <dbReference type="SAM" id="MobiDB-lite"/>
    </source>
</evidence>
<feature type="region of interest" description="Disordered" evidence="12">
    <location>
        <begin position="33"/>
        <end position="126"/>
    </location>
</feature>
<comment type="similarity">
    <text evidence="1 10">Belongs to the SHE9 family.</text>
</comment>
<dbReference type="GO" id="GO:0007007">
    <property type="term" value="P:inner mitochondrial membrane organization"/>
    <property type="evidence" value="ECO:0007669"/>
    <property type="project" value="TreeGrafter"/>
</dbReference>
<dbReference type="Proteomes" id="UP000398389">
    <property type="component" value="Unassembled WGS sequence"/>
</dbReference>
<keyword evidence="8 10" id="KW-0472">Membrane</keyword>
<evidence type="ECO:0000256" key="3">
    <source>
        <dbReference type="ARBA" id="ARBA00022792"/>
    </source>
</evidence>
<evidence type="ECO:0000256" key="10">
    <source>
        <dbReference type="RuleBase" id="RU364128"/>
    </source>
</evidence>
<feature type="compositionally biased region" description="Basic and acidic residues" evidence="12">
    <location>
        <begin position="104"/>
        <end position="117"/>
    </location>
</feature>
<evidence type="ECO:0000313" key="13">
    <source>
        <dbReference type="EMBL" id="VVT45246.1"/>
    </source>
</evidence>
<feature type="region of interest" description="Disordered" evidence="12">
    <location>
        <begin position="208"/>
        <end position="228"/>
    </location>
</feature>
<dbReference type="OrthoDB" id="5595506at2759"/>
<organism evidence="13 14">
    <name type="scientific">Magnusiomyces paraingens</name>
    <dbReference type="NCBI Taxonomy" id="2606893"/>
    <lineage>
        <taxon>Eukaryota</taxon>
        <taxon>Fungi</taxon>
        <taxon>Dikarya</taxon>
        <taxon>Ascomycota</taxon>
        <taxon>Saccharomycotina</taxon>
        <taxon>Dipodascomycetes</taxon>
        <taxon>Dipodascales</taxon>
        <taxon>Dipodascaceae</taxon>
        <taxon>Magnusiomyces</taxon>
    </lineage>
</organism>
<comment type="function">
    <text evidence="9">Required for the maintenance of the structure of the mitochondrial inner membrane. Involved in mitochondrial morphology. Causes growth arrest when highly overexpressed.</text>
</comment>
<keyword evidence="4 10" id="KW-0809">Transit peptide</keyword>
<keyword evidence="5 10" id="KW-1133">Transmembrane helix</keyword>
<comment type="subunit">
    <text evidence="10">Homooligomer.</text>
</comment>
<keyword evidence="3 10" id="KW-0999">Mitochondrion inner membrane</keyword>
<feature type="compositionally biased region" description="Low complexity" evidence="12">
    <location>
        <begin position="71"/>
        <end position="100"/>
    </location>
</feature>
<sequence>MLLLKTFSRSCSCSIPLAIRSGSFQHNQRLAFHSAPPRGFPRRPPHRSAVFRTTQQPINSNNTTSTETKQSLSPTSSSSSSNESKTTSTTTSSSSSSSSTKPIDPPDQKTLLNKDSEVTEPPNNDAAAAAYNNKSIHELPFTSPFFNYDSKDGSGIESIKSSKDNTTPNTTPKRTFEQVLKNDTTPLHAEGHCSLEDRDGSEVLNLQEKNSPKSDSQEASSITTDDLSQKAINDLPSVKEAKSFGATKWLNSNLDKLQRYIFTASQTLNDFTGYSSIGALKKSIERQESFLADCRERVRTSKERFAQAIASRSASQREVNELLQRKHMWSPPDLERFTELYRSDHTNAHAEADAEKKLAEAERESEEAQNQLSRLISARYHEEQIWSDKIRRASTWGTWGLMGINIFLFIIVQLFVEPRKRARMVSSFEDVMEKHFEEQKSEQQAILAAAVAGSTKNADAKKDEESSATWSQDDRKVLERISELAESENQMLQRLTAVLPGISEPAEIFSDEELTSSPFAESELSSSSVSIGSLPPGSLTWKNLPHRLLGDIIPFVKSRVNGGKKKAQQLQQQQETSGSLPSGDDDDDGHGNAIITNKHYELPEALVVRPIEFAGVAGAGAMIGVLLGVLVTLIAKN</sequence>
<feature type="compositionally biased region" description="Polar residues" evidence="12">
    <location>
        <begin position="51"/>
        <end position="70"/>
    </location>
</feature>
<evidence type="ECO:0000256" key="4">
    <source>
        <dbReference type="ARBA" id="ARBA00022946"/>
    </source>
</evidence>
<proteinExistence type="inferred from homology"/>
<evidence type="ECO:0000256" key="8">
    <source>
        <dbReference type="ARBA" id="ARBA00023136"/>
    </source>
</evidence>
<gene>
    <name evidence="13" type="ORF">SAPINGB_P000686</name>
</gene>
<dbReference type="AlphaFoldDB" id="A0A5E8B2X0"/>
<evidence type="ECO:0000313" key="14">
    <source>
        <dbReference type="Proteomes" id="UP000398389"/>
    </source>
</evidence>
<protein>
    <recommendedName>
        <fullName evidence="10">Sensitive to high expression protein 9, mitochondrial</fullName>
    </recommendedName>
</protein>
<dbReference type="PANTHER" id="PTHR31961:SF3">
    <property type="entry name" value="SENSITIVE TO HIGH EXPRESSION PROTEIN 9, MITOCHONDRIAL"/>
    <property type="match status" value="1"/>
</dbReference>
<feature type="region of interest" description="Disordered" evidence="12">
    <location>
        <begin position="564"/>
        <end position="594"/>
    </location>
</feature>
<dbReference type="Pfam" id="PF05546">
    <property type="entry name" value="She9_MDM33"/>
    <property type="match status" value="1"/>
</dbReference>
<dbReference type="GeneID" id="43579509"/>
<accession>A0A5E8B2X0</accession>
<keyword evidence="6 11" id="KW-0175">Coiled coil</keyword>
<name>A0A5E8B2X0_9ASCO</name>
<dbReference type="RefSeq" id="XP_031851300.1">
    <property type="nucleotide sequence ID" value="XM_031995409.1"/>
</dbReference>
<evidence type="ECO:0000256" key="6">
    <source>
        <dbReference type="ARBA" id="ARBA00023054"/>
    </source>
</evidence>
<feature type="transmembrane region" description="Helical" evidence="10">
    <location>
        <begin position="396"/>
        <end position="416"/>
    </location>
</feature>
<dbReference type="PANTHER" id="PTHR31961">
    <property type="entry name" value="SENSITIVE TO HIGH EXPRESSION PROTEIN 9, MITOCHONDRIAL"/>
    <property type="match status" value="1"/>
</dbReference>
<keyword evidence="7 10" id="KW-0496">Mitochondrion</keyword>
<evidence type="ECO:0000256" key="11">
    <source>
        <dbReference type="SAM" id="Coils"/>
    </source>
</evidence>
<feature type="coiled-coil region" evidence="11">
    <location>
        <begin position="347"/>
        <end position="378"/>
    </location>
</feature>
<evidence type="ECO:0000256" key="1">
    <source>
        <dbReference type="ARBA" id="ARBA00007472"/>
    </source>
</evidence>